<reference evidence="3" key="1">
    <citation type="journal article" date="2017" name="Nature">
        <title>The genome of Chenopodium quinoa.</title>
        <authorList>
            <person name="Jarvis D.E."/>
            <person name="Ho Y.S."/>
            <person name="Lightfoot D.J."/>
            <person name="Schmoeckel S.M."/>
            <person name="Li B."/>
            <person name="Borm T.J.A."/>
            <person name="Ohyanagi H."/>
            <person name="Mineta K."/>
            <person name="Michell C.T."/>
            <person name="Saber N."/>
            <person name="Kharbatia N.M."/>
            <person name="Rupper R.R."/>
            <person name="Sharp A.R."/>
            <person name="Dally N."/>
            <person name="Boughton B.A."/>
            <person name="Woo Y.H."/>
            <person name="Gao G."/>
            <person name="Schijlen E.G.W.M."/>
            <person name="Guo X."/>
            <person name="Momin A.A."/>
            <person name="Negrao S."/>
            <person name="Al-Babili S."/>
            <person name="Gehring C."/>
            <person name="Roessner U."/>
            <person name="Jung C."/>
            <person name="Murphy K."/>
            <person name="Arold S.T."/>
            <person name="Gojobori T."/>
            <person name="van der Linden C.G."/>
            <person name="van Loo E.N."/>
            <person name="Jellen E.N."/>
            <person name="Maughan P.J."/>
            <person name="Tester M."/>
        </authorList>
    </citation>
    <scope>NUCLEOTIDE SEQUENCE [LARGE SCALE GENOMIC DNA]</scope>
    <source>
        <strain evidence="3">cv. PI 614886</strain>
    </source>
</reference>
<proteinExistence type="predicted"/>
<accession>A0A803LS30</accession>
<dbReference type="Pfam" id="PF03101">
    <property type="entry name" value="FAR1"/>
    <property type="match status" value="1"/>
</dbReference>
<keyword evidence="4" id="KW-1185">Reference proteome</keyword>
<feature type="region of interest" description="Disordered" evidence="1">
    <location>
        <begin position="300"/>
        <end position="322"/>
    </location>
</feature>
<dbReference type="PANTHER" id="PTHR47718">
    <property type="entry name" value="OS01G0519700 PROTEIN"/>
    <property type="match status" value="1"/>
</dbReference>
<organism evidence="3 4">
    <name type="scientific">Chenopodium quinoa</name>
    <name type="common">Quinoa</name>
    <dbReference type="NCBI Taxonomy" id="63459"/>
    <lineage>
        <taxon>Eukaryota</taxon>
        <taxon>Viridiplantae</taxon>
        <taxon>Streptophyta</taxon>
        <taxon>Embryophyta</taxon>
        <taxon>Tracheophyta</taxon>
        <taxon>Spermatophyta</taxon>
        <taxon>Magnoliopsida</taxon>
        <taxon>eudicotyledons</taxon>
        <taxon>Gunneridae</taxon>
        <taxon>Pentapetalae</taxon>
        <taxon>Caryophyllales</taxon>
        <taxon>Chenopodiaceae</taxon>
        <taxon>Chenopodioideae</taxon>
        <taxon>Atripliceae</taxon>
        <taxon>Chenopodium</taxon>
    </lineage>
</organism>
<evidence type="ECO:0000313" key="4">
    <source>
        <dbReference type="Proteomes" id="UP000596660"/>
    </source>
</evidence>
<evidence type="ECO:0000256" key="1">
    <source>
        <dbReference type="SAM" id="MobiDB-lite"/>
    </source>
</evidence>
<dbReference type="EnsemblPlants" id="AUR62017759-RA">
    <property type="protein sequence ID" value="AUR62017759-RA:cds"/>
    <property type="gene ID" value="AUR62017759"/>
</dbReference>
<protein>
    <recommendedName>
        <fullName evidence="2">FAR1 domain-containing protein</fullName>
    </recommendedName>
</protein>
<dbReference type="AlphaFoldDB" id="A0A803LS30"/>
<dbReference type="Proteomes" id="UP000596660">
    <property type="component" value="Unplaced"/>
</dbReference>
<feature type="domain" description="FAR1" evidence="2">
    <location>
        <begin position="62"/>
        <end position="150"/>
    </location>
</feature>
<dbReference type="PANTHER" id="PTHR47718:SF17">
    <property type="entry name" value="PROTEIN FAR1-RELATED SEQUENCE 5-LIKE"/>
    <property type="match status" value="1"/>
</dbReference>
<evidence type="ECO:0000313" key="3">
    <source>
        <dbReference type="EnsemblPlants" id="AUR62017759-RA:cds"/>
    </source>
</evidence>
<evidence type="ECO:0000259" key="2">
    <source>
        <dbReference type="Pfam" id="PF03101"/>
    </source>
</evidence>
<dbReference type="Gramene" id="AUR62017759-RA">
    <property type="protein sequence ID" value="AUR62017759-RA:cds"/>
    <property type="gene ID" value="AUR62017759"/>
</dbReference>
<dbReference type="InterPro" id="IPR004330">
    <property type="entry name" value="FAR1_DNA_bnd_dom"/>
</dbReference>
<name>A0A803LS30_CHEQI</name>
<reference evidence="3" key="2">
    <citation type="submission" date="2021-03" db="UniProtKB">
        <authorList>
            <consortium name="EnsemblPlants"/>
        </authorList>
    </citation>
    <scope>IDENTIFICATION</scope>
</reference>
<sequence>MVYQSEFRHDSNARFVDDANDYDINDEGEVEGIVNLNEGFTEATESELFDRKVKSDEEAYDLYNSYAFKHGFGIRKDRLNRRDDKDRTPRQRFLVCSFAGFKQEKKHGEQSKVYQKRNFRTGCKAHIQFDIDKVSGLYVVVNHTMVHNHSRVPVSKRHLIRSYRKVTNEQVVMMSSLTESSIPVADAVRVLKHQAGGEANLSFLCRDVYGALSQHKKMMFDGCDAKRLLSYFKERKSSEYDFFYDFDVDEKGHLQSFFFRDNRMKVDYDAFDRARNDLSARAVIEEAIEECTARINLLMGEDKDVPPESSKTNEQDVTQEKGDGSLLEPAVIFEELAEEHGGLEKEHGGFEREHGGIVKEHTVQVDVKDPIKKRKKGQKNTRWKSTQEKVSNKLKGQKIKSWRKKSAKGVSKMKQKAQTTIKDFLPVPDGNVLAHSNEFGGSLEFFEPDDYFGVNIREL</sequence>